<dbReference type="PIRSF" id="PIRSF016493">
    <property type="entry name" value="Glycyl_aminpptds"/>
    <property type="match status" value="1"/>
</dbReference>
<dbReference type="InterPro" id="IPR027268">
    <property type="entry name" value="Peptidase_M4/M1_CTD_sf"/>
</dbReference>
<name>A0A136A677_9ALTE</name>
<evidence type="ECO:0000313" key="2">
    <source>
        <dbReference type="EMBL" id="KXI30732.1"/>
    </source>
</evidence>
<dbReference type="InterPro" id="IPR024191">
    <property type="entry name" value="Peptidase_M61"/>
</dbReference>
<organism evidence="2 3">
    <name type="scientific">Paraglaciecola hydrolytica</name>
    <dbReference type="NCBI Taxonomy" id="1799789"/>
    <lineage>
        <taxon>Bacteria</taxon>
        <taxon>Pseudomonadati</taxon>
        <taxon>Pseudomonadota</taxon>
        <taxon>Gammaproteobacteria</taxon>
        <taxon>Alteromonadales</taxon>
        <taxon>Alteromonadaceae</taxon>
        <taxon>Paraglaciecola</taxon>
    </lineage>
</organism>
<dbReference type="InterPro" id="IPR007963">
    <property type="entry name" value="Peptidase_M61_catalytic"/>
</dbReference>
<dbReference type="AlphaFoldDB" id="A0A136A677"/>
<evidence type="ECO:0000313" key="3">
    <source>
        <dbReference type="Proteomes" id="UP000070299"/>
    </source>
</evidence>
<dbReference type="Proteomes" id="UP000070299">
    <property type="component" value="Unassembled WGS sequence"/>
</dbReference>
<accession>A0A136A677</accession>
<dbReference type="Gene3D" id="2.30.42.10">
    <property type="match status" value="1"/>
</dbReference>
<dbReference type="SUPFAM" id="SSF50156">
    <property type="entry name" value="PDZ domain-like"/>
    <property type="match status" value="1"/>
</dbReference>
<dbReference type="EMBL" id="LSNE01000002">
    <property type="protein sequence ID" value="KXI30732.1"/>
    <property type="molecule type" value="Genomic_DNA"/>
</dbReference>
<reference evidence="3" key="1">
    <citation type="submission" date="2016-02" db="EMBL/GenBank/DDBJ databases">
        <authorList>
            <person name="Schultz-Johansen M."/>
            <person name="Glaring M.A."/>
            <person name="Bech P.K."/>
            <person name="Stougaard P."/>
        </authorList>
    </citation>
    <scope>NUCLEOTIDE SEQUENCE [LARGE SCALE GENOMIC DNA]</scope>
    <source>
        <strain evidence="3">S66</strain>
    </source>
</reference>
<dbReference type="OrthoDB" id="9778516at2"/>
<comment type="caution">
    <text evidence="2">The sequence shown here is derived from an EMBL/GenBank/DDBJ whole genome shotgun (WGS) entry which is preliminary data.</text>
</comment>
<dbReference type="Pfam" id="PF13180">
    <property type="entry name" value="PDZ_2"/>
    <property type="match status" value="1"/>
</dbReference>
<dbReference type="RefSeq" id="WP_068371608.1">
    <property type="nucleotide sequence ID" value="NZ_LSNE01000002.1"/>
</dbReference>
<dbReference type="Gene3D" id="2.60.40.3650">
    <property type="match status" value="1"/>
</dbReference>
<dbReference type="Pfam" id="PF05299">
    <property type="entry name" value="Peptidase_M61"/>
    <property type="match status" value="1"/>
</dbReference>
<sequence length="601" mass="68054">MPTPNFPIRYDVTLSSISGHLFNVTLHIMSPEPQGQVLRLPAWIPGSYMIRDFAKHIITLTAKNEDGKSLKLSKSDKQTWLVEPTEGCIIVEYQLYAYDLSVRGAYINDQYGFFNGSNLFLEVEGQANSPCLLNIKHASHLFNNFAVVTSMPLVTLQSNQDETRYHAENYAELIDHPFLMGDFDTVRFKIGTIDCELVFAGGHQSDMQRIANDLSVVCQQHLQLFGSPAPIERYIFITLLTDSAFGGLEHRASTALMYARHELPDVAEHSQPSEGYRNFLSLCSHEFFHTWHVKRIRPVELVSGTLATESYTEQLWIYEGFTSYYDDLLLQRSKLISLQDYLLVVGQNLTRLQRNSGRLKQSVTESSFDAWTKFYKQDEGAINNIVSYYNKGAIVALCLDLAIRLVSNQRYSLDDVMQCLWQEFGKTARPTPKTVIHDILSEHLQLDLSDYFDLDAAIYTTDELPVEALLKAFGVQVNYRARVDINDKGGNPADKVIKNDFGAQFKPSTTGIEVTQVNQNSAAFEANLMAGDQLIAIDTWQVSAQNAYRLLNQLDDGQLTTLYVLRDKRLLQLPFKVRIAPLDTIYLTTDSVSKTSNWLAN</sequence>
<gene>
    <name evidence="2" type="ORF">AX660_04745</name>
</gene>
<keyword evidence="3" id="KW-1185">Reference proteome</keyword>
<proteinExistence type="predicted"/>
<dbReference type="InterPro" id="IPR001478">
    <property type="entry name" value="PDZ"/>
</dbReference>
<dbReference type="InterPro" id="IPR040756">
    <property type="entry name" value="Peptidase_M61_N"/>
</dbReference>
<dbReference type="InterPro" id="IPR036034">
    <property type="entry name" value="PDZ_sf"/>
</dbReference>
<evidence type="ECO:0000259" key="1">
    <source>
        <dbReference type="SMART" id="SM00228"/>
    </source>
</evidence>
<protein>
    <submittedName>
        <fullName evidence="2">Peptidase M61</fullName>
    </submittedName>
</protein>
<dbReference type="SMART" id="SM00228">
    <property type="entry name" value="PDZ"/>
    <property type="match status" value="1"/>
</dbReference>
<feature type="domain" description="PDZ" evidence="1">
    <location>
        <begin position="499"/>
        <end position="568"/>
    </location>
</feature>
<dbReference type="Pfam" id="PF17899">
    <property type="entry name" value="Peptidase_M61_N"/>
    <property type="match status" value="1"/>
</dbReference>
<dbReference type="SUPFAM" id="SSF55486">
    <property type="entry name" value="Metalloproteases ('zincins'), catalytic domain"/>
    <property type="match status" value="1"/>
</dbReference>
<dbReference type="Gene3D" id="1.10.390.10">
    <property type="entry name" value="Neutral Protease Domain 2"/>
    <property type="match status" value="1"/>
</dbReference>